<feature type="transmembrane region" description="Helical" evidence="8">
    <location>
        <begin position="200"/>
        <end position="219"/>
    </location>
</feature>
<sequence>MTRRGTKPAAVAAALALGALAVWAQNRLIPLHGEYWGLLENGVDLDVYRGGAKAVLESRPLYGAPVMDDFWFTYPPFAAVAFLPLSGIAFESARTVWLALSCVALVLVAYRCLRAGNFAGRPGCLLAGFGLAAAATALEPVRSTLWYGQVNLVLLAAVLLDLARPAGSFGRGFGVGLAAGVKLTSLIFLPYLLITRQWRAAGWACGTFAASVAAGFAVAPSASRHYWAKGVADVSKIAPRPTPANQSIAGVLDRLYSPTATPSLADPVSYAPNWAWFSLAAALGALGLALAWLAHRAGDELLAVVMAGLVGCAVSPFSWGHHWVWFFPLAAWLFARAARERSMIAGAGFLCLAAWVFMWTSVQPELPNAPVLPGYATGVFIQPSSPPLGAAGQCKAAWYPIAFLVVLLVGGASAALGKLSGWRCTEDTGRNGSTRSWGRSTSPNP</sequence>
<feature type="transmembrane region" description="Helical" evidence="8">
    <location>
        <begin position="274"/>
        <end position="294"/>
    </location>
</feature>
<gene>
    <name evidence="10" type="ordered locus">Srot_0878</name>
</gene>
<dbReference type="OrthoDB" id="9774600at2"/>
<feature type="chain" id="PRO_5039353867" description="Glycosyltransferase" evidence="9">
    <location>
        <begin position="25"/>
        <end position="445"/>
    </location>
</feature>
<evidence type="ECO:0000256" key="1">
    <source>
        <dbReference type="ARBA" id="ARBA00004651"/>
    </source>
</evidence>
<organism evidence="10 11">
    <name type="scientific">Segniliparus rotundus (strain ATCC BAA-972 / CDC 1076 / CIP 108378 / DSM 44985 / JCM 13578)</name>
    <dbReference type="NCBI Taxonomy" id="640132"/>
    <lineage>
        <taxon>Bacteria</taxon>
        <taxon>Bacillati</taxon>
        <taxon>Actinomycetota</taxon>
        <taxon>Actinomycetes</taxon>
        <taxon>Mycobacteriales</taxon>
        <taxon>Segniliparaceae</taxon>
        <taxon>Segniliparus</taxon>
    </lineage>
</organism>
<reference evidence="10 11" key="1">
    <citation type="journal article" date="2010" name="Stand. Genomic Sci.">
        <title>Complete genome sequence of Segniliparus rotundus type strain (CDC 1076).</title>
        <authorList>
            <person name="Sikorski J."/>
            <person name="Lapidus A."/>
            <person name="Copeland A."/>
            <person name="Misra M."/>
            <person name="Glavina Del Rio T."/>
            <person name="Nolan M."/>
            <person name="Lucas S."/>
            <person name="Chen F."/>
            <person name="Tice H."/>
            <person name="Cheng J.F."/>
            <person name="Jando M."/>
            <person name="Schneider S."/>
            <person name="Bruce D."/>
            <person name="Goodwin L."/>
            <person name="Pitluck S."/>
            <person name="Liolios K."/>
            <person name="Mikhailova N."/>
            <person name="Pati A."/>
            <person name="Ivanova N."/>
            <person name="Mavromatis K."/>
            <person name="Chen A."/>
            <person name="Palaniappan K."/>
            <person name="Chertkov O."/>
            <person name="Land M."/>
            <person name="Hauser L."/>
            <person name="Chang Y.J."/>
            <person name="Jeffries C.D."/>
            <person name="Brettin T."/>
            <person name="Detter J.C."/>
            <person name="Han C."/>
            <person name="Rohde M."/>
            <person name="Goker M."/>
            <person name="Bristow J."/>
            <person name="Eisen J.A."/>
            <person name="Markowitz V."/>
            <person name="Hugenholtz P."/>
            <person name="Kyrpides N.C."/>
            <person name="Klenk H.P."/>
        </authorList>
    </citation>
    <scope>NUCLEOTIDE SEQUENCE [LARGE SCALE GENOMIC DNA]</scope>
    <source>
        <strain evidence="11">ATCC BAA-972 / CDC 1076 / CIP 108378 / DSM 44985 / JCM 13578</strain>
    </source>
</reference>
<evidence type="ECO:0008006" key="12">
    <source>
        <dbReference type="Google" id="ProtNLM"/>
    </source>
</evidence>
<dbReference type="Proteomes" id="UP000002247">
    <property type="component" value="Chromosome"/>
</dbReference>
<feature type="transmembrane region" description="Helical" evidence="8">
    <location>
        <begin position="145"/>
        <end position="163"/>
    </location>
</feature>
<dbReference type="GO" id="GO:0016758">
    <property type="term" value="F:hexosyltransferase activity"/>
    <property type="evidence" value="ECO:0007669"/>
    <property type="project" value="InterPro"/>
</dbReference>
<dbReference type="KEGG" id="srt:Srot_0878"/>
<dbReference type="HOGENOM" id="CLU_034641_0_1_11"/>
<feature type="transmembrane region" description="Helical" evidence="8">
    <location>
        <begin position="119"/>
        <end position="138"/>
    </location>
</feature>
<feature type="transmembrane region" description="Helical" evidence="8">
    <location>
        <begin position="396"/>
        <end position="416"/>
    </location>
</feature>
<dbReference type="AlphaFoldDB" id="D6ZE75"/>
<keyword evidence="2" id="KW-1003">Cell membrane</keyword>
<evidence type="ECO:0000256" key="8">
    <source>
        <dbReference type="SAM" id="Phobius"/>
    </source>
</evidence>
<dbReference type="STRING" id="640132.Srot_0878"/>
<proteinExistence type="inferred from homology"/>
<feature type="transmembrane region" description="Helical" evidence="8">
    <location>
        <begin position="96"/>
        <end position="113"/>
    </location>
</feature>
<evidence type="ECO:0000256" key="7">
    <source>
        <dbReference type="ARBA" id="ARBA00024033"/>
    </source>
</evidence>
<comment type="subcellular location">
    <subcellularLocation>
        <location evidence="1">Cell membrane</location>
        <topology evidence="1">Multi-pass membrane protein</topology>
    </subcellularLocation>
</comment>
<keyword evidence="5 8" id="KW-1133">Transmembrane helix</keyword>
<dbReference type="eggNOG" id="COG5650">
    <property type="taxonomic scope" value="Bacteria"/>
</dbReference>
<keyword evidence="9" id="KW-0732">Signal</keyword>
<feature type="transmembrane region" description="Helical" evidence="8">
    <location>
        <begin position="301"/>
        <end position="317"/>
    </location>
</feature>
<evidence type="ECO:0000256" key="4">
    <source>
        <dbReference type="ARBA" id="ARBA00022692"/>
    </source>
</evidence>
<feature type="transmembrane region" description="Helical" evidence="8">
    <location>
        <begin position="169"/>
        <end position="193"/>
    </location>
</feature>
<keyword evidence="3" id="KW-0808">Transferase</keyword>
<evidence type="ECO:0000313" key="10">
    <source>
        <dbReference type="EMBL" id="ADG97355.1"/>
    </source>
</evidence>
<evidence type="ECO:0000256" key="5">
    <source>
        <dbReference type="ARBA" id="ARBA00022989"/>
    </source>
</evidence>
<dbReference type="Pfam" id="PF09594">
    <property type="entry name" value="GT87"/>
    <property type="match status" value="1"/>
</dbReference>
<protein>
    <recommendedName>
        <fullName evidence="12">Glycosyltransferase</fullName>
    </recommendedName>
</protein>
<evidence type="ECO:0000313" key="11">
    <source>
        <dbReference type="Proteomes" id="UP000002247"/>
    </source>
</evidence>
<dbReference type="EMBL" id="CP001958">
    <property type="protein sequence ID" value="ADG97355.1"/>
    <property type="molecule type" value="Genomic_DNA"/>
</dbReference>
<dbReference type="CAZy" id="GT87">
    <property type="family name" value="Glycosyltransferase Family 87"/>
</dbReference>
<evidence type="ECO:0000256" key="3">
    <source>
        <dbReference type="ARBA" id="ARBA00022679"/>
    </source>
</evidence>
<evidence type="ECO:0000256" key="2">
    <source>
        <dbReference type="ARBA" id="ARBA00022475"/>
    </source>
</evidence>
<evidence type="ECO:0000256" key="6">
    <source>
        <dbReference type="ARBA" id="ARBA00023136"/>
    </source>
</evidence>
<keyword evidence="11" id="KW-1185">Reference proteome</keyword>
<feature type="transmembrane region" description="Helical" evidence="8">
    <location>
        <begin position="343"/>
        <end position="362"/>
    </location>
</feature>
<dbReference type="RefSeq" id="WP_013137811.1">
    <property type="nucleotide sequence ID" value="NC_014168.1"/>
</dbReference>
<feature type="transmembrane region" description="Helical" evidence="8">
    <location>
        <begin position="70"/>
        <end position="89"/>
    </location>
</feature>
<feature type="signal peptide" evidence="9">
    <location>
        <begin position="1"/>
        <end position="24"/>
    </location>
</feature>
<dbReference type="InterPro" id="IPR018584">
    <property type="entry name" value="GT87"/>
</dbReference>
<accession>D6ZE75</accession>
<name>D6ZE75_SEGRD</name>
<comment type="similarity">
    <text evidence="7">Belongs to the glycosyltransferase 87 family.</text>
</comment>
<dbReference type="GO" id="GO:0005886">
    <property type="term" value="C:plasma membrane"/>
    <property type="evidence" value="ECO:0007669"/>
    <property type="project" value="UniProtKB-SubCell"/>
</dbReference>
<keyword evidence="6 8" id="KW-0472">Membrane</keyword>
<evidence type="ECO:0000256" key="9">
    <source>
        <dbReference type="SAM" id="SignalP"/>
    </source>
</evidence>
<keyword evidence="4 8" id="KW-0812">Transmembrane</keyword>